<keyword evidence="1" id="KW-0732">Signal</keyword>
<reference evidence="4" key="2">
    <citation type="submission" date="2025-04" db="UniProtKB">
        <authorList>
            <consortium name="RefSeq"/>
        </authorList>
    </citation>
    <scope>IDENTIFICATION</scope>
    <source>
        <strain evidence="4">Aabys</strain>
    </source>
</reference>
<dbReference type="VEuPathDB" id="VectorBase:MDOA012842"/>
<dbReference type="RefSeq" id="XP_005175594.1">
    <property type="nucleotide sequence ID" value="XM_005175537.3"/>
</dbReference>
<dbReference type="Proteomes" id="UP001652621">
    <property type="component" value="Unplaced"/>
</dbReference>
<dbReference type="VEuPathDB" id="VectorBase:MDOMA2_008409"/>
<dbReference type="eggNOG" id="ENOG502TD5W">
    <property type="taxonomic scope" value="Eukaryota"/>
</dbReference>
<dbReference type="GeneID" id="101891960"/>
<proteinExistence type="predicted"/>
<reference evidence="2" key="1">
    <citation type="submission" date="2020-05" db="UniProtKB">
        <authorList>
            <consortium name="EnsemblMetazoa"/>
        </authorList>
    </citation>
    <scope>IDENTIFICATION</scope>
    <source>
        <strain evidence="2">Aabys</strain>
    </source>
</reference>
<dbReference type="AlphaFoldDB" id="A0A1I8N936"/>
<dbReference type="EnsemblMetazoa" id="MDOA012842-RA">
    <property type="protein sequence ID" value="MDOA012842-PA"/>
    <property type="gene ID" value="MDOA012842"/>
</dbReference>
<name>A0A1I8N936_MUSDO</name>
<evidence type="ECO:0000256" key="1">
    <source>
        <dbReference type="SAM" id="SignalP"/>
    </source>
</evidence>
<evidence type="ECO:0000313" key="2">
    <source>
        <dbReference type="EnsemblMetazoa" id="MDOA012842-PA"/>
    </source>
</evidence>
<dbReference type="OrthoDB" id="7833680at2759"/>
<dbReference type="KEGG" id="mde:101891960"/>
<gene>
    <name evidence="2" type="primary">101891960</name>
    <name evidence="4" type="synonym">LOC101891960</name>
</gene>
<accession>A0A1I8N936</accession>
<sequence length="246" mass="27755">MAKFVIFTVLALAALVQVSMARDLGEALNMNIRESLRLYDVFAKHADAAPYADDLKKLVQITEGALKSESVEEKENTINNIHKNFSEEFNKWIGLKLEHAEVNEDIHGAITFYSSLLNQQTPHEAEIKKTIATLENMLKDTDLKKKEMDFLGLPKTFSPEFDAYLKQTSLPVLNESLQKTAQFFQALLELKEGKFDKEVTELKAMVEAALADSVSVEEKNRVLGEVTDTSNQQLNEYLAKKNIELA</sequence>
<feature type="chain" id="PRO_5044561410" evidence="1">
    <location>
        <begin position="22"/>
        <end position="246"/>
    </location>
</feature>
<keyword evidence="3" id="KW-1185">Reference proteome</keyword>
<evidence type="ECO:0000313" key="4">
    <source>
        <dbReference type="RefSeq" id="XP_005175594.1"/>
    </source>
</evidence>
<feature type="signal peptide" evidence="1">
    <location>
        <begin position="1"/>
        <end position="21"/>
    </location>
</feature>
<protein>
    <submittedName>
        <fullName evidence="4">Uncharacterized protein LOC101891960</fullName>
    </submittedName>
</protein>
<organism evidence="2">
    <name type="scientific">Musca domestica</name>
    <name type="common">House fly</name>
    <dbReference type="NCBI Taxonomy" id="7370"/>
    <lineage>
        <taxon>Eukaryota</taxon>
        <taxon>Metazoa</taxon>
        <taxon>Ecdysozoa</taxon>
        <taxon>Arthropoda</taxon>
        <taxon>Hexapoda</taxon>
        <taxon>Insecta</taxon>
        <taxon>Pterygota</taxon>
        <taxon>Neoptera</taxon>
        <taxon>Endopterygota</taxon>
        <taxon>Diptera</taxon>
        <taxon>Brachycera</taxon>
        <taxon>Muscomorpha</taxon>
        <taxon>Muscoidea</taxon>
        <taxon>Muscidae</taxon>
        <taxon>Musca</taxon>
    </lineage>
</organism>
<evidence type="ECO:0000313" key="3">
    <source>
        <dbReference type="Proteomes" id="UP001652621"/>
    </source>
</evidence>